<dbReference type="RefSeq" id="XP_004994867.1">
    <property type="nucleotide sequence ID" value="XM_004994810.1"/>
</dbReference>
<feature type="domain" description="Major facilitator superfamily (MFS) profile" evidence="21">
    <location>
        <begin position="1"/>
        <end position="425"/>
    </location>
</feature>
<gene>
    <name evidence="22" type="ORF">PTSG_03972</name>
</gene>
<evidence type="ECO:0000259" key="21">
    <source>
        <dbReference type="PROSITE" id="PS50850"/>
    </source>
</evidence>
<dbReference type="GeneID" id="16075447"/>
<evidence type="ECO:0000256" key="17">
    <source>
        <dbReference type="ARBA" id="ARBA00045709"/>
    </source>
</evidence>
<comment type="catalytic activity">
    <reaction evidence="6">
        <text>L-lysyl-L-alpha-amino acid(out) = L-lysyl-L-alpha-amino acid(in)</text>
        <dbReference type="Rhea" id="RHEA:79387"/>
        <dbReference type="ChEBI" id="CHEBI:229965"/>
    </reaction>
</comment>
<feature type="transmembrane region" description="Helical" evidence="20">
    <location>
        <begin position="83"/>
        <end position="101"/>
    </location>
</feature>
<evidence type="ECO:0000256" key="12">
    <source>
        <dbReference type="ARBA" id="ARBA00044912"/>
    </source>
</evidence>
<comment type="function">
    <text evidence="17">Lysosomal dipeptide uniporter that selectively exports lysine, arginine or histidine-containing dipeptides with a net positive charge from the lysosome lumen into the cytosol. Could play a role in a specific type of protein O-glycosylation indirectly regulating macrophages migration and tissue invasion. Also essential for liver homeostasis.</text>
</comment>
<evidence type="ECO:0000256" key="19">
    <source>
        <dbReference type="SAM" id="MobiDB-lite"/>
    </source>
</evidence>
<evidence type="ECO:0000256" key="4">
    <source>
        <dbReference type="ARBA" id="ARBA00044881"/>
    </source>
</evidence>
<name>F2U7E6_SALR5</name>
<comment type="catalytic activity">
    <reaction evidence="14">
        <text>L-lysyl-glycine(out) = L-lysyl-glycine(in)</text>
        <dbReference type="Rhea" id="RHEA:79407"/>
        <dbReference type="ChEBI" id="CHEBI:191202"/>
    </reaction>
</comment>
<feature type="transmembrane region" description="Helical" evidence="20">
    <location>
        <begin position="230"/>
        <end position="249"/>
    </location>
</feature>
<protein>
    <recommendedName>
        <fullName evidence="15">Lysosomal dipeptide transporter MFSD1</fullName>
    </recommendedName>
    <alternativeName>
        <fullName evidence="16">Major facilitator superfamily domain-containing protein 1</fullName>
    </alternativeName>
</protein>
<feature type="transmembrane region" description="Helical" evidence="20">
    <location>
        <begin position="352"/>
        <end position="377"/>
    </location>
</feature>
<evidence type="ECO:0000256" key="8">
    <source>
        <dbReference type="ARBA" id="ARBA00044898"/>
    </source>
</evidence>
<comment type="catalytic activity">
    <reaction evidence="7">
        <text>L-alpha-aminoacyl-L-lysine(out) = L-alpha-aminoacyl-L-lysine(in)</text>
        <dbReference type="Rhea" id="RHEA:79383"/>
        <dbReference type="ChEBI" id="CHEBI:229966"/>
    </reaction>
</comment>
<feature type="transmembrane region" description="Helical" evidence="20">
    <location>
        <begin position="176"/>
        <end position="197"/>
    </location>
</feature>
<evidence type="ECO:0000256" key="3">
    <source>
        <dbReference type="ARBA" id="ARBA00044878"/>
    </source>
</evidence>
<evidence type="ECO:0000256" key="15">
    <source>
        <dbReference type="ARBA" id="ARBA00044985"/>
    </source>
</evidence>
<evidence type="ECO:0000256" key="20">
    <source>
        <dbReference type="SAM" id="Phobius"/>
    </source>
</evidence>
<evidence type="ECO:0000256" key="16">
    <source>
        <dbReference type="ARBA" id="ARBA00045018"/>
    </source>
</evidence>
<keyword evidence="20" id="KW-1133">Transmembrane helix</keyword>
<dbReference type="Gene3D" id="1.20.1250.20">
    <property type="entry name" value="MFS general substrate transporter like domains"/>
    <property type="match status" value="1"/>
</dbReference>
<dbReference type="KEGG" id="sre:PTSG_03972"/>
<comment type="subcellular location">
    <subcellularLocation>
        <location evidence="1">Membrane</location>
        <topology evidence="1">Multi-pass membrane protein</topology>
    </subcellularLocation>
</comment>
<evidence type="ECO:0000256" key="2">
    <source>
        <dbReference type="ARBA" id="ARBA00044876"/>
    </source>
</evidence>
<keyword evidence="23" id="KW-1185">Reference proteome</keyword>
<evidence type="ECO:0000256" key="10">
    <source>
        <dbReference type="ARBA" id="ARBA00044900"/>
    </source>
</evidence>
<comment type="catalytic activity">
    <reaction evidence="5">
        <text>L-alpha-aminoacyl-L-histidine(out) = L-alpha-aminoacyl-L-histidine(in)</text>
        <dbReference type="Rhea" id="RHEA:79375"/>
        <dbReference type="ChEBI" id="CHEBI:229967"/>
    </reaction>
</comment>
<feature type="transmembrane region" description="Helical" evidence="20">
    <location>
        <begin position="295"/>
        <end position="316"/>
    </location>
</feature>
<dbReference type="GO" id="GO:0022857">
    <property type="term" value="F:transmembrane transporter activity"/>
    <property type="evidence" value="ECO:0007669"/>
    <property type="project" value="InterPro"/>
</dbReference>
<evidence type="ECO:0000256" key="5">
    <source>
        <dbReference type="ARBA" id="ARBA00044884"/>
    </source>
</evidence>
<dbReference type="Pfam" id="PF07690">
    <property type="entry name" value="MFS_1"/>
    <property type="match status" value="1"/>
</dbReference>
<comment type="catalytic activity">
    <reaction evidence="13">
        <text>L-alanyl-L-lysine(out) = L-alanyl-L-lysine(in)</text>
        <dbReference type="Rhea" id="RHEA:79415"/>
        <dbReference type="ChEBI" id="CHEBI:192470"/>
    </reaction>
</comment>
<comment type="catalytic activity">
    <reaction evidence="4">
        <text>L-alpha-aminoacyl-L-arginine(out) = L-alpha-aminoacyl-L-arginine(in)</text>
        <dbReference type="Rhea" id="RHEA:79367"/>
        <dbReference type="ChEBI" id="CHEBI:229968"/>
    </reaction>
</comment>
<feature type="transmembrane region" description="Helical" evidence="20">
    <location>
        <begin position="7"/>
        <end position="26"/>
    </location>
</feature>
<accession>F2U7E6</accession>
<feature type="transmembrane region" description="Helical" evidence="20">
    <location>
        <begin position="56"/>
        <end position="76"/>
    </location>
</feature>
<dbReference type="GO" id="GO:0016020">
    <property type="term" value="C:membrane"/>
    <property type="evidence" value="ECO:0007669"/>
    <property type="project" value="UniProtKB-SubCell"/>
</dbReference>
<organism evidence="23">
    <name type="scientific">Salpingoeca rosetta (strain ATCC 50818 / BSB-021)</name>
    <dbReference type="NCBI Taxonomy" id="946362"/>
    <lineage>
        <taxon>Eukaryota</taxon>
        <taxon>Choanoflagellata</taxon>
        <taxon>Craspedida</taxon>
        <taxon>Salpingoecidae</taxon>
        <taxon>Salpingoeca</taxon>
    </lineage>
</organism>
<dbReference type="EMBL" id="GL832963">
    <property type="protein sequence ID" value="EGD83363.1"/>
    <property type="molecule type" value="Genomic_DNA"/>
</dbReference>
<comment type="catalytic activity">
    <reaction evidence="3">
        <text>L-histidyl-glycine(out) = L-histidyl-glycine(in)</text>
        <dbReference type="Rhea" id="RHEA:79395"/>
        <dbReference type="ChEBI" id="CHEBI:229957"/>
    </reaction>
</comment>
<evidence type="ECO:0000256" key="7">
    <source>
        <dbReference type="ARBA" id="ARBA00044893"/>
    </source>
</evidence>
<comment type="catalytic activity">
    <reaction evidence="9">
        <text>L-arginyl-L-alpha-amino acid(out) = L-arginyl-L-alpha-amino acid(in)</text>
        <dbReference type="Rhea" id="RHEA:79371"/>
        <dbReference type="ChEBI" id="CHEBI:84315"/>
    </reaction>
</comment>
<comment type="catalytic activity">
    <reaction evidence="2">
        <text>L-lysyl-L-alanine(out) = L-lysyl-L-alanine(in)</text>
        <dbReference type="Rhea" id="RHEA:79399"/>
        <dbReference type="ChEBI" id="CHEBI:229954"/>
    </reaction>
</comment>
<dbReference type="InterPro" id="IPR036259">
    <property type="entry name" value="MFS_trans_sf"/>
</dbReference>
<evidence type="ECO:0000256" key="9">
    <source>
        <dbReference type="ARBA" id="ARBA00044899"/>
    </source>
</evidence>
<dbReference type="AlphaFoldDB" id="F2U7E6"/>
<dbReference type="InterPro" id="IPR011701">
    <property type="entry name" value="MFS"/>
</dbReference>
<reference evidence="22" key="1">
    <citation type="submission" date="2009-08" db="EMBL/GenBank/DDBJ databases">
        <title>Annotation of Salpingoeca rosetta.</title>
        <authorList>
            <consortium name="The Broad Institute Genome Sequencing Platform"/>
            <person name="Russ C."/>
            <person name="Cuomo C."/>
            <person name="Burger G."/>
            <person name="Gray M.W."/>
            <person name="Holland P.W.H."/>
            <person name="King N."/>
            <person name="Lang F.B.F."/>
            <person name="Roger A.J."/>
            <person name="Ruiz-Trillo I."/>
            <person name="Young S.K."/>
            <person name="Zeng Q."/>
            <person name="Gargeya S."/>
            <person name="Alvarado L."/>
            <person name="Berlin A."/>
            <person name="Chapman S.B."/>
            <person name="Chen Z."/>
            <person name="Freedman E."/>
            <person name="Gellesch M."/>
            <person name="Goldberg J."/>
            <person name="Griggs A."/>
            <person name="Gujja S."/>
            <person name="Heilman E."/>
            <person name="Heiman D."/>
            <person name="Howarth C."/>
            <person name="Mehta T."/>
            <person name="Neiman D."/>
            <person name="Pearson M."/>
            <person name="Roberts A."/>
            <person name="Saif S."/>
            <person name="Shea T."/>
            <person name="Shenoy N."/>
            <person name="Sisk P."/>
            <person name="Stolte C."/>
            <person name="Sykes S."/>
            <person name="White J."/>
            <person name="Yandava C."/>
            <person name="Haas B."/>
            <person name="Nusbaum C."/>
            <person name="Birren B."/>
        </authorList>
    </citation>
    <scope>NUCLEOTIDE SEQUENCE [LARGE SCALE GENOMIC DNA]</scope>
    <source>
        <strain evidence="22">ATCC 50818</strain>
    </source>
</reference>
<dbReference type="STRING" id="946362.F2U7E6"/>
<dbReference type="OMA" id="PEIGYSN"/>
<evidence type="ECO:0000256" key="6">
    <source>
        <dbReference type="ARBA" id="ARBA00044891"/>
    </source>
</evidence>
<dbReference type="InterPro" id="IPR020846">
    <property type="entry name" value="MFS_dom"/>
</dbReference>
<sequence length="481" mass="52189">MLEANTLGYRLLVLLFNCLLTFGSYYCFDMPSVLETTFEDSKEDGGLGLTSVQYNLLYSIYAWTNAAMVIGAGFLVDKAGNRLSLLLFSGLCLVGASIFALGVSLKLYPLMLCGRLIFGSGNGSLTIVQNKITAMWFEGKELAMAFGFTLAFSRLGSVLNFLFTETISDHLGLSNTLWFGCGLCGLGFLSALTVSYLDSAGQRKLGKAGDLKSASKKVKFTDIRFFDSRFWLLALTIMFFYNSVFPFVADAASFVHMKYDKSKTASSHIAGGVYYVSMGLSPFMGALVDRLGGRGYLSIACSILTIPVFVILAFVGKSVSPYVPVLGLGVTYSIMAAVLWPSIPLVVTPATVGTAMGVVTSLQMIGIGLCNLCVGWLRGKYTKDSTPEEVHQNLEHWKHVMLFLLAQIVACVAVSVVLNIVDARTGRVLNRKGMSKGDSDEDDDEKRALPAPGDEEVVEDNWHGRNETSPLLASRDSPKIN</sequence>
<dbReference type="Proteomes" id="UP000007799">
    <property type="component" value="Unassembled WGS sequence"/>
</dbReference>
<evidence type="ECO:0000256" key="14">
    <source>
        <dbReference type="ARBA" id="ARBA00044924"/>
    </source>
</evidence>
<evidence type="ECO:0000256" key="11">
    <source>
        <dbReference type="ARBA" id="ARBA00044903"/>
    </source>
</evidence>
<evidence type="ECO:0000256" key="1">
    <source>
        <dbReference type="ARBA" id="ARBA00004141"/>
    </source>
</evidence>
<comment type="catalytic activity">
    <reaction evidence="8">
        <text>L-aspartyl-L-lysine(out) = L-aspartyl-L-lysine(in)</text>
        <dbReference type="Rhea" id="RHEA:79411"/>
        <dbReference type="ChEBI" id="CHEBI:229953"/>
    </reaction>
</comment>
<evidence type="ECO:0000256" key="18">
    <source>
        <dbReference type="ARBA" id="ARBA00046376"/>
    </source>
</evidence>
<feature type="transmembrane region" description="Helical" evidence="20">
    <location>
        <begin position="269"/>
        <end position="288"/>
    </location>
</feature>
<keyword evidence="20" id="KW-0472">Membrane</keyword>
<evidence type="ECO:0000313" key="22">
    <source>
        <dbReference type="EMBL" id="EGD83363.1"/>
    </source>
</evidence>
<dbReference type="PROSITE" id="PS50850">
    <property type="entry name" value="MFS"/>
    <property type="match status" value="1"/>
</dbReference>
<feature type="transmembrane region" description="Helical" evidence="20">
    <location>
        <begin position="322"/>
        <end position="340"/>
    </location>
</feature>
<dbReference type="PANTHER" id="PTHR23512:SF5">
    <property type="entry name" value="MAJOR FACILITATOR SUPERFAMILY DOMAIN-CONTAINING PROTEIN 1"/>
    <property type="match status" value="1"/>
</dbReference>
<keyword evidence="20" id="KW-0812">Transmembrane</keyword>
<dbReference type="SUPFAM" id="SSF103473">
    <property type="entry name" value="MFS general substrate transporter"/>
    <property type="match status" value="1"/>
</dbReference>
<comment type="catalytic activity">
    <reaction evidence="12">
        <text>L-histidyl-L-alpha-amino acid(out) = L-histidyl-L-alpha-amino acid(in)</text>
        <dbReference type="Rhea" id="RHEA:79379"/>
        <dbReference type="ChEBI" id="CHEBI:229964"/>
    </reaction>
</comment>
<dbReference type="InParanoid" id="F2U7E6"/>
<dbReference type="PANTHER" id="PTHR23512">
    <property type="entry name" value="MAJOR FACILITATOR SUPERFAMILY DOMAIN-CONTAINING PROTEIN 1"/>
    <property type="match status" value="1"/>
</dbReference>
<evidence type="ECO:0000313" key="23">
    <source>
        <dbReference type="Proteomes" id="UP000007799"/>
    </source>
</evidence>
<proteinExistence type="predicted"/>
<feature type="region of interest" description="Disordered" evidence="19">
    <location>
        <begin position="431"/>
        <end position="481"/>
    </location>
</feature>
<evidence type="ECO:0000256" key="13">
    <source>
        <dbReference type="ARBA" id="ARBA00044919"/>
    </source>
</evidence>
<dbReference type="OrthoDB" id="424834at2759"/>
<comment type="catalytic activity">
    <reaction evidence="10">
        <text>L-lysyl-L-lysine(out) = L-lysyl-L-lysine(in)</text>
        <dbReference type="Rhea" id="RHEA:79403"/>
        <dbReference type="ChEBI" id="CHEBI:229956"/>
    </reaction>
</comment>
<feature type="transmembrane region" description="Helical" evidence="20">
    <location>
        <begin position="397"/>
        <end position="421"/>
    </location>
</feature>
<dbReference type="InterPro" id="IPR052187">
    <property type="entry name" value="MFSD1"/>
</dbReference>
<comment type="subunit">
    <text evidence="18">Homodimer. Interacts with lysosomal protein GLMP (via lumenal domain); the interaction starts while both proteins are still in the endoplasmic reticulum and is required for stabilization of MFSD1 in lysosomes but has no direct effect on its targeting to lysosomes or transporter activity.</text>
</comment>
<comment type="catalytic activity">
    <reaction evidence="11">
        <text>L-arginyl-glycine(out) = L-arginyl-glycine(in)</text>
        <dbReference type="Rhea" id="RHEA:79391"/>
        <dbReference type="ChEBI" id="CHEBI:229955"/>
    </reaction>
</comment>
<dbReference type="eggNOG" id="KOG4686">
    <property type="taxonomic scope" value="Eukaryota"/>
</dbReference>